<protein>
    <submittedName>
        <fullName evidence="9">Zinc carboxypeptidase</fullName>
    </submittedName>
</protein>
<organism evidence="9 10">
    <name type="scientific">Sporanaerobacter acetigenes DSM 13106</name>
    <dbReference type="NCBI Taxonomy" id="1123281"/>
    <lineage>
        <taxon>Bacteria</taxon>
        <taxon>Bacillati</taxon>
        <taxon>Bacillota</taxon>
        <taxon>Tissierellia</taxon>
        <taxon>Tissierellales</taxon>
        <taxon>Sporanaerobacteraceae</taxon>
        <taxon>Sporanaerobacter</taxon>
    </lineage>
</organism>
<dbReference type="GO" id="GO:0004181">
    <property type="term" value="F:metallocarboxypeptidase activity"/>
    <property type="evidence" value="ECO:0007669"/>
    <property type="project" value="InterPro"/>
</dbReference>
<keyword evidence="6" id="KW-0482">Metalloprotease</keyword>
<evidence type="ECO:0000256" key="7">
    <source>
        <dbReference type="SAM" id="Coils"/>
    </source>
</evidence>
<keyword evidence="4" id="KW-0378">Hydrolase</keyword>
<sequence length="459" mass="53042">MFYDNIIENVPDYKTFLTVDELDESSKDLAKKYPDVVEIFEAGRSRGNHPIYCLKIGNGPKNALAFACPHPNEPIGAMMLEYFSKALVENKDFREEMGYTWYIIKCIDPDGTKLNEGWFKGPFTIYNYARNFFRPVGHQQAEWTFPIKYKKLDFNKPIPETQALMKLIDETTPEFMYSLHNAGFGGAYWYITDDIPKIYDGLRNAAKKQNVPLNLGEAEAPYCKRFSPAIYLNSGSEESYDYYEKFLGEVPEGMLTCGTDSSSYAKRKGDTVTLVTELPYFYDPRIEDTSESDISRRDAILKSCEYSLELNNIIKDTVDDIKDYIPKDNPFMLVLENQIQSGTDYIEAEKKWAQEGKEEFLRKAKVSEAFDNLLVTRFYHMLSLGMLIRVCEYELERMDDSDNKKKDALEKSKEKSEERLKNLSDVLEEKINYSVIPIQKLIRVQLESGLIVANHIKDN</sequence>
<gene>
    <name evidence="9" type="ORF">SAMN02745180_01020</name>
</gene>
<dbReference type="InterPro" id="IPR000834">
    <property type="entry name" value="Peptidase_M14"/>
</dbReference>
<reference evidence="9 10" key="1">
    <citation type="submission" date="2016-11" db="EMBL/GenBank/DDBJ databases">
        <authorList>
            <person name="Jaros S."/>
            <person name="Januszkiewicz K."/>
            <person name="Wedrychowicz H."/>
        </authorList>
    </citation>
    <scope>NUCLEOTIDE SEQUENCE [LARGE SCALE GENOMIC DNA]</scope>
    <source>
        <strain evidence="9 10">DSM 13106</strain>
    </source>
</reference>
<name>A0A1M5VRH5_9FIRM</name>
<keyword evidence="3" id="KW-0645">Protease</keyword>
<keyword evidence="5" id="KW-0862">Zinc</keyword>
<accession>A0A1M5VRH5</accession>
<dbReference type="PANTHER" id="PTHR11705:SF143">
    <property type="entry name" value="SLL0236 PROTEIN"/>
    <property type="match status" value="1"/>
</dbReference>
<dbReference type="GO" id="GO:0006508">
    <property type="term" value="P:proteolysis"/>
    <property type="evidence" value="ECO:0007669"/>
    <property type="project" value="UniProtKB-KW"/>
</dbReference>
<dbReference type="GO" id="GO:0008270">
    <property type="term" value="F:zinc ion binding"/>
    <property type="evidence" value="ECO:0007669"/>
    <property type="project" value="InterPro"/>
</dbReference>
<evidence type="ECO:0000256" key="2">
    <source>
        <dbReference type="ARBA" id="ARBA00005988"/>
    </source>
</evidence>
<evidence type="ECO:0000256" key="6">
    <source>
        <dbReference type="ARBA" id="ARBA00023049"/>
    </source>
</evidence>
<dbReference type="PANTHER" id="PTHR11705">
    <property type="entry name" value="PROTEASE FAMILY M14 CARBOXYPEPTIDASE A,B"/>
    <property type="match status" value="1"/>
</dbReference>
<evidence type="ECO:0000256" key="5">
    <source>
        <dbReference type="ARBA" id="ARBA00022833"/>
    </source>
</evidence>
<evidence type="ECO:0000256" key="3">
    <source>
        <dbReference type="ARBA" id="ARBA00022670"/>
    </source>
</evidence>
<keyword evidence="10" id="KW-1185">Reference proteome</keyword>
<keyword evidence="7" id="KW-0175">Coiled coil</keyword>
<comment type="cofactor">
    <cofactor evidence="1">
        <name>Zn(2+)</name>
        <dbReference type="ChEBI" id="CHEBI:29105"/>
    </cofactor>
</comment>
<keyword evidence="9" id="KW-0121">Carboxypeptidase</keyword>
<dbReference type="AlphaFoldDB" id="A0A1M5VRH5"/>
<dbReference type="SUPFAM" id="SSF53187">
    <property type="entry name" value="Zn-dependent exopeptidases"/>
    <property type="match status" value="1"/>
</dbReference>
<evidence type="ECO:0000256" key="4">
    <source>
        <dbReference type="ARBA" id="ARBA00022801"/>
    </source>
</evidence>
<proteinExistence type="inferred from homology"/>
<dbReference type="OrthoDB" id="9811296at2"/>
<evidence type="ECO:0000259" key="8">
    <source>
        <dbReference type="Pfam" id="PF00246"/>
    </source>
</evidence>
<dbReference type="Pfam" id="PF00246">
    <property type="entry name" value="Peptidase_M14"/>
    <property type="match status" value="1"/>
</dbReference>
<dbReference type="Gene3D" id="3.40.630.10">
    <property type="entry name" value="Zn peptidases"/>
    <property type="match status" value="1"/>
</dbReference>
<dbReference type="GO" id="GO:0005615">
    <property type="term" value="C:extracellular space"/>
    <property type="evidence" value="ECO:0007669"/>
    <property type="project" value="TreeGrafter"/>
</dbReference>
<dbReference type="EMBL" id="FQXR01000004">
    <property type="protein sequence ID" value="SHH77859.1"/>
    <property type="molecule type" value="Genomic_DNA"/>
</dbReference>
<evidence type="ECO:0000313" key="9">
    <source>
        <dbReference type="EMBL" id="SHH77859.1"/>
    </source>
</evidence>
<evidence type="ECO:0000313" key="10">
    <source>
        <dbReference type="Proteomes" id="UP000184389"/>
    </source>
</evidence>
<dbReference type="Proteomes" id="UP000184389">
    <property type="component" value="Unassembled WGS sequence"/>
</dbReference>
<dbReference type="STRING" id="1123281.SAMN02745180_01020"/>
<evidence type="ECO:0000256" key="1">
    <source>
        <dbReference type="ARBA" id="ARBA00001947"/>
    </source>
</evidence>
<feature type="coiled-coil region" evidence="7">
    <location>
        <begin position="398"/>
        <end position="433"/>
    </location>
</feature>
<comment type="similarity">
    <text evidence="2">Belongs to the peptidase M14 family.</text>
</comment>
<feature type="domain" description="Peptidase M14" evidence="8">
    <location>
        <begin position="27"/>
        <end position="191"/>
    </location>
</feature>
<dbReference type="RefSeq" id="WP_072743686.1">
    <property type="nucleotide sequence ID" value="NZ_FQXR01000004.1"/>
</dbReference>